<dbReference type="InterPro" id="IPR036249">
    <property type="entry name" value="Thioredoxin-like_sf"/>
</dbReference>
<keyword evidence="1" id="KW-0472">Membrane</keyword>
<dbReference type="Proteomes" id="UP001260715">
    <property type="component" value="Unassembled WGS sequence"/>
</dbReference>
<dbReference type="SUPFAM" id="SSF52833">
    <property type="entry name" value="Thioredoxin-like"/>
    <property type="match status" value="1"/>
</dbReference>
<evidence type="ECO:0000313" key="2">
    <source>
        <dbReference type="EMBL" id="MDR6584592.1"/>
    </source>
</evidence>
<organism evidence="2 3">
    <name type="scientific">Herbaspirillum frisingense</name>
    <dbReference type="NCBI Taxonomy" id="92645"/>
    <lineage>
        <taxon>Bacteria</taxon>
        <taxon>Pseudomonadati</taxon>
        <taxon>Pseudomonadota</taxon>
        <taxon>Betaproteobacteria</taxon>
        <taxon>Burkholderiales</taxon>
        <taxon>Oxalobacteraceae</taxon>
        <taxon>Herbaspirillum</taxon>
    </lineage>
</organism>
<feature type="transmembrane region" description="Helical" evidence="1">
    <location>
        <begin position="29"/>
        <end position="50"/>
    </location>
</feature>
<evidence type="ECO:0008006" key="4">
    <source>
        <dbReference type="Google" id="ProtNLM"/>
    </source>
</evidence>
<reference evidence="2 3" key="1">
    <citation type="submission" date="2023-07" db="EMBL/GenBank/DDBJ databases">
        <title>Sorghum-associated microbial communities from plants grown in Nebraska, USA.</title>
        <authorList>
            <person name="Schachtman D."/>
        </authorList>
    </citation>
    <scope>NUCLEOTIDE SEQUENCE [LARGE SCALE GENOMIC DNA]</scope>
    <source>
        <strain evidence="2 3">596</strain>
    </source>
</reference>
<keyword evidence="1" id="KW-1133">Transmembrane helix</keyword>
<evidence type="ECO:0000313" key="3">
    <source>
        <dbReference type="Proteomes" id="UP001260715"/>
    </source>
</evidence>
<gene>
    <name evidence="2" type="ORF">J2W50_002802</name>
</gene>
<name>A0ABU1PF84_9BURK</name>
<protein>
    <recommendedName>
        <fullName evidence="4">Cytochrome C oxidase subunit I</fullName>
    </recommendedName>
</protein>
<dbReference type="Gene3D" id="3.40.30.10">
    <property type="entry name" value="Glutaredoxin"/>
    <property type="match status" value="1"/>
</dbReference>
<proteinExistence type="predicted"/>
<keyword evidence="3" id="KW-1185">Reference proteome</keyword>
<dbReference type="EMBL" id="JAVDSJ010000003">
    <property type="protein sequence ID" value="MDR6584592.1"/>
    <property type="molecule type" value="Genomic_DNA"/>
</dbReference>
<evidence type="ECO:0000256" key="1">
    <source>
        <dbReference type="SAM" id="Phobius"/>
    </source>
</evidence>
<sequence>MVVMTKPEVPAKPASLEDARRRRLGRWKMLAIVAVCAAPLIASYFTYYVIKPQSRNNYGALIDPRQYPIPDLGSSAIDGGPARLEDYKGKWVMLQVDRGECGAPCQQKLLTMRQLRLMQGKEMERVERVWLVTDRAPIQTLLLREYDGTDILRVDAGKLQSWLPVDAGSSVEDHIYLIDPLGNLMMRFPKDPDPGKMKKDISKLLRASAIG</sequence>
<comment type="caution">
    <text evidence="2">The sequence shown here is derived from an EMBL/GenBank/DDBJ whole genome shotgun (WGS) entry which is preliminary data.</text>
</comment>
<accession>A0ABU1PF84</accession>
<keyword evidence="1" id="KW-0812">Transmembrane</keyword>